<gene>
    <name evidence="1" type="ORF">S03H2_15119</name>
</gene>
<dbReference type="EMBL" id="BARU01007673">
    <property type="protein sequence ID" value="GAH46854.1"/>
    <property type="molecule type" value="Genomic_DNA"/>
</dbReference>
<feature type="non-terminal residue" evidence="1">
    <location>
        <position position="97"/>
    </location>
</feature>
<evidence type="ECO:0000313" key="1">
    <source>
        <dbReference type="EMBL" id="GAH46854.1"/>
    </source>
</evidence>
<name>X1GZ07_9ZZZZ</name>
<proteinExistence type="predicted"/>
<comment type="caution">
    <text evidence="1">The sequence shown here is derived from an EMBL/GenBank/DDBJ whole genome shotgun (WGS) entry which is preliminary data.</text>
</comment>
<reference evidence="1" key="1">
    <citation type="journal article" date="2014" name="Front. Microbiol.">
        <title>High frequency of phylogenetically diverse reductive dehalogenase-homologous genes in deep subseafloor sedimentary metagenomes.</title>
        <authorList>
            <person name="Kawai M."/>
            <person name="Futagami T."/>
            <person name="Toyoda A."/>
            <person name="Takaki Y."/>
            <person name="Nishi S."/>
            <person name="Hori S."/>
            <person name="Arai W."/>
            <person name="Tsubouchi T."/>
            <person name="Morono Y."/>
            <person name="Uchiyama I."/>
            <person name="Ito T."/>
            <person name="Fujiyama A."/>
            <person name="Inagaki F."/>
            <person name="Takami H."/>
        </authorList>
    </citation>
    <scope>NUCLEOTIDE SEQUENCE</scope>
    <source>
        <strain evidence="1">Expedition CK06-06</strain>
    </source>
</reference>
<protein>
    <submittedName>
        <fullName evidence="1">Uncharacterized protein</fullName>
    </submittedName>
</protein>
<organism evidence="1">
    <name type="scientific">marine sediment metagenome</name>
    <dbReference type="NCBI Taxonomy" id="412755"/>
    <lineage>
        <taxon>unclassified sequences</taxon>
        <taxon>metagenomes</taxon>
        <taxon>ecological metagenomes</taxon>
    </lineage>
</organism>
<sequence length="97" mass="10781">MDPGTLVSDIDHFKEIRVHPRLPANRPEKRLVGTGRTGGNHNPIQVVLLDPLLDFFETRVCTSVKIPRGIHDVGQRRGIFSQSLYIQAARDIAAALT</sequence>
<dbReference type="AlphaFoldDB" id="X1GZ07"/>
<accession>X1GZ07</accession>